<evidence type="ECO:0000256" key="2">
    <source>
        <dbReference type="ARBA" id="ARBA00022617"/>
    </source>
</evidence>
<evidence type="ECO:0000256" key="1">
    <source>
        <dbReference type="ARBA" id="ARBA00022448"/>
    </source>
</evidence>
<dbReference type="Pfam" id="PF01322">
    <property type="entry name" value="Cytochrom_C_2"/>
    <property type="match status" value="1"/>
</dbReference>
<dbReference type="InterPro" id="IPR010980">
    <property type="entry name" value="Cyt_c/b562"/>
</dbReference>
<evidence type="ECO:0000256" key="4">
    <source>
        <dbReference type="ARBA" id="ARBA00022982"/>
    </source>
</evidence>
<evidence type="ECO:0000313" key="8">
    <source>
        <dbReference type="Proteomes" id="UP000015347"/>
    </source>
</evidence>
<dbReference type="PIRSF" id="PIRSF000027">
    <property type="entry name" value="Cytc_c_prime"/>
    <property type="match status" value="1"/>
</dbReference>
<dbReference type="STRING" id="1123237.Salmuc_02503"/>
<dbReference type="EMBL" id="APVH01000027">
    <property type="protein sequence ID" value="EPX82134.1"/>
    <property type="molecule type" value="Genomic_DNA"/>
</dbReference>
<dbReference type="InterPro" id="IPR002321">
    <property type="entry name" value="Cyt_c_II"/>
</dbReference>
<name>S9S7E9_9RHOB</name>
<dbReference type="GO" id="GO:0020037">
    <property type="term" value="F:heme binding"/>
    <property type="evidence" value="ECO:0007669"/>
    <property type="project" value="InterPro"/>
</dbReference>
<dbReference type="GO" id="GO:0009055">
    <property type="term" value="F:electron transfer activity"/>
    <property type="evidence" value="ECO:0007669"/>
    <property type="project" value="InterPro"/>
</dbReference>
<dbReference type="PROSITE" id="PS51009">
    <property type="entry name" value="CYTCII"/>
    <property type="match status" value="1"/>
</dbReference>
<evidence type="ECO:0000256" key="5">
    <source>
        <dbReference type="ARBA" id="ARBA00023004"/>
    </source>
</evidence>
<dbReference type="GO" id="GO:0022900">
    <property type="term" value="P:electron transport chain"/>
    <property type="evidence" value="ECO:0007669"/>
    <property type="project" value="InterPro"/>
</dbReference>
<dbReference type="Proteomes" id="UP000015347">
    <property type="component" value="Unassembled WGS sequence"/>
</dbReference>
<evidence type="ECO:0000313" key="7">
    <source>
        <dbReference type="EMBL" id="EPX82134.1"/>
    </source>
</evidence>
<organism evidence="7 8">
    <name type="scientific">Salipiger mucosus DSM 16094</name>
    <dbReference type="NCBI Taxonomy" id="1123237"/>
    <lineage>
        <taxon>Bacteria</taxon>
        <taxon>Pseudomonadati</taxon>
        <taxon>Pseudomonadota</taxon>
        <taxon>Alphaproteobacteria</taxon>
        <taxon>Rhodobacterales</taxon>
        <taxon>Roseobacteraceae</taxon>
        <taxon>Salipiger</taxon>
    </lineage>
</organism>
<dbReference type="AlphaFoldDB" id="S9S7E9"/>
<feature type="chain" id="PRO_5004569109" evidence="6">
    <location>
        <begin position="23"/>
        <end position="185"/>
    </location>
</feature>
<keyword evidence="6" id="KW-0732">Signal</keyword>
<proteinExistence type="predicted"/>
<dbReference type="Gene3D" id="1.20.120.10">
    <property type="entry name" value="Cytochrome c/b562"/>
    <property type="match status" value="1"/>
</dbReference>
<sequence>MTIRSVMLGGALVAGTVAGAWAHSGAEGVVKDRMDAMKAMQDAVKTITPMMSGQADYDAAAVREAADVIEARAGKELTELFPEGSIEGPSEALPAIWQDTERFRTLAARLKTAAEGLGLASENGQHGAGSMMGDQGGMMGGAQAADMPMADAMDAEALGQMPADGAFTMMTQVCSACHDRFREED</sequence>
<keyword evidence="2" id="KW-0349">Heme</keyword>
<dbReference type="SUPFAM" id="SSF47175">
    <property type="entry name" value="Cytochromes"/>
    <property type="match status" value="1"/>
</dbReference>
<dbReference type="eggNOG" id="COG3909">
    <property type="taxonomic scope" value="Bacteria"/>
</dbReference>
<dbReference type="HOGENOM" id="CLU_106713_0_0_5"/>
<evidence type="ECO:0000256" key="3">
    <source>
        <dbReference type="ARBA" id="ARBA00022723"/>
    </source>
</evidence>
<keyword evidence="3" id="KW-0479">Metal-binding</keyword>
<dbReference type="InterPro" id="IPR012127">
    <property type="entry name" value="Cyt_c_prime"/>
</dbReference>
<keyword evidence="1" id="KW-0813">Transport</keyword>
<protein>
    <submittedName>
        <fullName evidence="7">Putative cytochrome C-like protein</fullName>
    </submittedName>
</protein>
<accession>S9S7E9</accession>
<dbReference type="GO" id="GO:0042597">
    <property type="term" value="C:periplasmic space"/>
    <property type="evidence" value="ECO:0007669"/>
    <property type="project" value="InterPro"/>
</dbReference>
<keyword evidence="5" id="KW-0408">Iron</keyword>
<gene>
    <name evidence="7" type="ORF">Salmuc_02503</name>
</gene>
<reference evidence="8" key="1">
    <citation type="journal article" date="2014" name="Stand. Genomic Sci.">
        <title>Genome sequence of the exopolysaccharide-producing Salipiger mucosus type strain (DSM 16094(T)), a moderately halophilic member of the Roseobacter clade.</title>
        <authorList>
            <person name="Riedel T."/>
            <person name="Spring S."/>
            <person name="Fiebig A."/>
            <person name="Petersen J."/>
            <person name="Kyrpides N.C."/>
            <person name="Goker M."/>
            <person name="Klenk H.P."/>
        </authorList>
    </citation>
    <scope>NUCLEOTIDE SEQUENCE [LARGE SCALE GENOMIC DNA]</scope>
    <source>
        <strain evidence="8">DSM 16094</strain>
    </source>
</reference>
<feature type="signal peptide" evidence="6">
    <location>
        <begin position="1"/>
        <end position="22"/>
    </location>
</feature>
<keyword evidence="8" id="KW-1185">Reference proteome</keyword>
<keyword evidence="4" id="KW-0249">Electron transport</keyword>
<dbReference type="OrthoDB" id="8115790at2"/>
<dbReference type="GO" id="GO:0005506">
    <property type="term" value="F:iron ion binding"/>
    <property type="evidence" value="ECO:0007669"/>
    <property type="project" value="InterPro"/>
</dbReference>
<evidence type="ECO:0000256" key="6">
    <source>
        <dbReference type="SAM" id="SignalP"/>
    </source>
</evidence>
<dbReference type="RefSeq" id="WP_021120349.1">
    <property type="nucleotide sequence ID" value="NZ_KE557276.1"/>
</dbReference>
<comment type="caution">
    <text evidence="7">The sequence shown here is derived from an EMBL/GenBank/DDBJ whole genome shotgun (WGS) entry which is preliminary data.</text>
</comment>